<dbReference type="AlphaFoldDB" id="A0A0I9YFE9"/>
<accession>A0A0I9YFE9</accession>
<evidence type="ECO:0000313" key="3">
    <source>
        <dbReference type="Proteomes" id="UP000036334"/>
    </source>
</evidence>
<name>A0A0I9YFE9_9MYCO</name>
<protein>
    <submittedName>
        <fullName evidence="2">Uncharacterized protein</fullName>
    </submittedName>
</protein>
<organism evidence="2 3">
    <name type="scientific">Mycobacterium haemophilum</name>
    <dbReference type="NCBI Taxonomy" id="29311"/>
    <lineage>
        <taxon>Bacteria</taxon>
        <taxon>Bacillati</taxon>
        <taxon>Actinomycetota</taxon>
        <taxon>Actinomycetes</taxon>
        <taxon>Mycobacteriales</taxon>
        <taxon>Mycobacteriaceae</taxon>
        <taxon>Mycobacterium</taxon>
    </lineage>
</organism>
<feature type="region of interest" description="Disordered" evidence="1">
    <location>
        <begin position="61"/>
        <end position="104"/>
    </location>
</feature>
<evidence type="ECO:0000256" key="1">
    <source>
        <dbReference type="SAM" id="MobiDB-lite"/>
    </source>
</evidence>
<evidence type="ECO:0000313" key="2">
    <source>
        <dbReference type="EMBL" id="KLO38632.1"/>
    </source>
</evidence>
<feature type="compositionally biased region" description="Polar residues" evidence="1">
    <location>
        <begin position="94"/>
        <end position="104"/>
    </location>
</feature>
<dbReference type="Proteomes" id="UP000036334">
    <property type="component" value="Unassembled WGS sequence"/>
</dbReference>
<proteinExistence type="predicted"/>
<dbReference type="PATRIC" id="fig|29311.18.peg.3690"/>
<sequence>MSWGFGVGEVDTGLSDGVHETFAGDPNDLLTVGEADSFCRGEDLHRPPLDAAVAVVRHGATGTRRLTHPPLAGPTDHLRLPTGRQHRHLRTTAERSTTPYRQPC</sequence>
<dbReference type="EMBL" id="LDPR01000002">
    <property type="protein sequence ID" value="KLO38632.1"/>
    <property type="molecule type" value="Genomic_DNA"/>
</dbReference>
<gene>
    <name evidence="2" type="ORF">ABH38_04555</name>
</gene>
<comment type="caution">
    <text evidence="2">The sequence shown here is derived from an EMBL/GenBank/DDBJ whole genome shotgun (WGS) entry which is preliminary data.</text>
</comment>
<keyword evidence="3" id="KW-1185">Reference proteome</keyword>
<reference evidence="2 3" key="1">
    <citation type="submission" date="2015-05" db="EMBL/GenBank/DDBJ databases">
        <title>Genome sequence of Mycobacterium haemophilum.</title>
        <authorList>
            <person name="Greninger A.L."/>
            <person name="Cunningham G."/>
            <person name="Miller S."/>
        </authorList>
    </citation>
    <scope>NUCLEOTIDE SEQUENCE [LARGE SCALE GENOMIC DNA]</scope>
    <source>
        <strain evidence="3">UC1</strain>
    </source>
</reference>